<sequence>MESRHTRIEQQAALPHIHHPSNYNYFTEQARRAGYMRPEIGPTIHEHFQDHHHHIHSHRPPFPFPQPQPQPQPHPHHPPHPHYHPYPHDMHEAIQREIEKERIREEIIMAEIARRRVLEAEVRRELMMERELALRRGSEGFPFGSSPVMGLETRLPLLGTGTDGSSLEERIALSTIEERERLNGRHESRGFETLPFQRGAADLRISEVKSIFEGDKEKEKIILLAKPDVNISGSKRKATPPGADASELSSDAILEKKAKEEWSCALCHVSANSEHGLNEHLQGKKHKSKEAALRAQRTGKNYSIGLFPKKATQSIRGTEGGVKVEAVSLPFKKADDQKPNSEVVENVEKKKKMSKFWCEMCKVRAFTKKGMDGHKRGKKHLRRLQQSNQNEKIAVVVNHAEEEVVEGEKDETSGNIEEVLSEDLEPFKPEHSEPVNETNAEEVCGAMEEDEQV</sequence>
<dbReference type="InterPro" id="IPR036236">
    <property type="entry name" value="Znf_C2H2_sf"/>
</dbReference>
<dbReference type="InterPro" id="IPR013087">
    <property type="entry name" value="Znf_C2H2_type"/>
</dbReference>
<dbReference type="SUPFAM" id="SSF57667">
    <property type="entry name" value="beta-beta-alpha zinc fingers"/>
    <property type="match status" value="2"/>
</dbReference>
<feature type="domain" description="U1-type" evidence="2">
    <location>
        <begin position="259"/>
        <end position="293"/>
    </location>
</feature>
<feature type="compositionally biased region" description="Basic residues" evidence="1">
    <location>
        <begin position="50"/>
        <end position="59"/>
    </location>
</feature>
<dbReference type="Proteomes" id="UP001634393">
    <property type="component" value="Unassembled WGS sequence"/>
</dbReference>
<keyword evidence="4" id="KW-1185">Reference proteome</keyword>
<dbReference type="SMART" id="SM00451">
    <property type="entry name" value="ZnF_U1"/>
    <property type="match status" value="2"/>
</dbReference>
<dbReference type="Gene3D" id="3.30.160.60">
    <property type="entry name" value="Classic Zinc Finger"/>
    <property type="match status" value="2"/>
</dbReference>
<name>A0ABD3TUG1_9LAMI</name>
<evidence type="ECO:0000259" key="2">
    <source>
        <dbReference type="SMART" id="SM00451"/>
    </source>
</evidence>
<dbReference type="InterPro" id="IPR003604">
    <property type="entry name" value="Matrin/U1-like-C_Znf_C2H2"/>
</dbReference>
<accession>A0ABD3TUG1</accession>
<proteinExistence type="predicted"/>
<evidence type="ECO:0000313" key="4">
    <source>
        <dbReference type="Proteomes" id="UP001634393"/>
    </source>
</evidence>
<feature type="domain" description="U1-type" evidence="2">
    <location>
        <begin position="353"/>
        <end position="387"/>
    </location>
</feature>
<gene>
    <name evidence="3" type="ORF">ACJIZ3_025256</name>
</gene>
<dbReference type="Pfam" id="PF12874">
    <property type="entry name" value="zf-met"/>
    <property type="match status" value="2"/>
</dbReference>
<feature type="region of interest" description="Disordered" evidence="1">
    <location>
        <begin position="1"/>
        <end position="20"/>
    </location>
</feature>
<dbReference type="EMBL" id="JBJXBP010000003">
    <property type="protein sequence ID" value="KAL3840665.1"/>
    <property type="molecule type" value="Genomic_DNA"/>
</dbReference>
<feature type="compositionally biased region" description="Pro residues" evidence="1">
    <location>
        <begin position="60"/>
        <end position="73"/>
    </location>
</feature>
<feature type="region of interest" description="Disordered" evidence="1">
    <location>
        <begin position="49"/>
        <end position="88"/>
    </location>
</feature>
<reference evidence="3 4" key="1">
    <citation type="submission" date="2024-12" db="EMBL/GenBank/DDBJ databases">
        <title>The unique morphological basis and parallel evolutionary history of personate flowers in Penstemon.</title>
        <authorList>
            <person name="Depatie T.H."/>
            <person name="Wessinger C.A."/>
        </authorList>
    </citation>
    <scope>NUCLEOTIDE SEQUENCE [LARGE SCALE GENOMIC DNA]</scope>
    <source>
        <strain evidence="3">WTNN_2</strain>
        <tissue evidence="3">Leaf</tissue>
    </source>
</reference>
<dbReference type="PANTHER" id="PTHR47487">
    <property type="entry name" value="OS06G0651300 PROTEIN-RELATED"/>
    <property type="match status" value="1"/>
</dbReference>
<organism evidence="3 4">
    <name type="scientific">Penstemon smallii</name>
    <dbReference type="NCBI Taxonomy" id="265156"/>
    <lineage>
        <taxon>Eukaryota</taxon>
        <taxon>Viridiplantae</taxon>
        <taxon>Streptophyta</taxon>
        <taxon>Embryophyta</taxon>
        <taxon>Tracheophyta</taxon>
        <taxon>Spermatophyta</taxon>
        <taxon>Magnoliopsida</taxon>
        <taxon>eudicotyledons</taxon>
        <taxon>Gunneridae</taxon>
        <taxon>Pentapetalae</taxon>
        <taxon>asterids</taxon>
        <taxon>lamiids</taxon>
        <taxon>Lamiales</taxon>
        <taxon>Plantaginaceae</taxon>
        <taxon>Cheloneae</taxon>
        <taxon>Penstemon</taxon>
    </lineage>
</organism>
<comment type="caution">
    <text evidence="3">The sequence shown here is derived from an EMBL/GenBank/DDBJ whole genome shotgun (WGS) entry which is preliminary data.</text>
</comment>
<dbReference type="PANTHER" id="PTHR47487:SF8">
    <property type="entry name" value="OS08G0270900 PROTEIN"/>
    <property type="match status" value="1"/>
</dbReference>
<evidence type="ECO:0000256" key="1">
    <source>
        <dbReference type="SAM" id="MobiDB-lite"/>
    </source>
</evidence>
<protein>
    <recommendedName>
        <fullName evidence="2">U1-type domain-containing protein</fullName>
    </recommendedName>
</protein>
<feature type="compositionally biased region" description="Basic residues" evidence="1">
    <location>
        <begin position="74"/>
        <end position="85"/>
    </location>
</feature>
<dbReference type="AlphaFoldDB" id="A0ABD3TUG1"/>
<evidence type="ECO:0000313" key="3">
    <source>
        <dbReference type="EMBL" id="KAL3840665.1"/>
    </source>
</evidence>